<feature type="compositionally biased region" description="Polar residues" evidence="1">
    <location>
        <begin position="17"/>
        <end position="35"/>
    </location>
</feature>
<evidence type="ECO:0000313" key="3">
    <source>
        <dbReference type="WBParaSite" id="maker-uti_cns_0002322-snap-gene-0.13-mRNA-1"/>
    </source>
</evidence>
<evidence type="ECO:0000313" key="4">
    <source>
        <dbReference type="WBParaSite" id="maker-uti_cns_0004367-snap-gene-0.5-mRNA-1"/>
    </source>
</evidence>
<proteinExistence type="predicted"/>
<dbReference type="Proteomes" id="UP000095280">
    <property type="component" value="Unplaced"/>
</dbReference>
<name>A0A1I8H4Z6_9PLAT</name>
<organism evidence="2 4">
    <name type="scientific">Macrostomum lignano</name>
    <dbReference type="NCBI Taxonomy" id="282301"/>
    <lineage>
        <taxon>Eukaryota</taxon>
        <taxon>Metazoa</taxon>
        <taxon>Spiralia</taxon>
        <taxon>Lophotrochozoa</taxon>
        <taxon>Platyhelminthes</taxon>
        <taxon>Rhabditophora</taxon>
        <taxon>Macrostomorpha</taxon>
        <taxon>Macrostomida</taxon>
        <taxon>Macrostomidae</taxon>
        <taxon>Macrostomum</taxon>
    </lineage>
</organism>
<evidence type="ECO:0000313" key="2">
    <source>
        <dbReference type="Proteomes" id="UP000095280"/>
    </source>
</evidence>
<protein>
    <submittedName>
        <fullName evidence="3 4">Secreted protein</fullName>
    </submittedName>
</protein>
<accession>A0A1I8H4Z6</accession>
<sequence>MQAMPLVRELVKKSARPSATTARTVHRSATPTTTDSVRRSNWPLTELWCTKRQACACRVLILAVIDCSSASRSWPGISVGTPFVGAPTATLNLSATALCVGIALWSIRQRLTVHSAASVWLAKPC</sequence>
<dbReference type="WBParaSite" id="maker-uti_cns_0004367-snap-gene-0.5-mRNA-1">
    <property type="protein sequence ID" value="maker-uti_cns_0004367-snap-gene-0.5-mRNA-1"/>
    <property type="gene ID" value="maker-uti_cns_0004367-snap-gene-0.5"/>
</dbReference>
<feature type="region of interest" description="Disordered" evidence="1">
    <location>
        <begin position="15"/>
        <end position="37"/>
    </location>
</feature>
<keyword evidence="2" id="KW-1185">Reference proteome</keyword>
<dbReference type="AlphaFoldDB" id="A0A1I8H4Z6"/>
<dbReference type="WBParaSite" id="maker-uti_cns_0002322-snap-gene-0.13-mRNA-1">
    <property type="protein sequence ID" value="maker-uti_cns_0002322-snap-gene-0.13-mRNA-1"/>
    <property type="gene ID" value="maker-uti_cns_0002322-snap-gene-0.13"/>
</dbReference>
<reference evidence="3 4" key="1">
    <citation type="submission" date="2016-11" db="UniProtKB">
        <authorList>
            <consortium name="WormBaseParasite"/>
        </authorList>
    </citation>
    <scope>IDENTIFICATION</scope>
</reference>
<evidence type="ECO:0000256" key="1">
    <source>
        <dbReference type="SAM" id="MobiDB-lite"/>
    </source>
</evidence>